<dbReference type="InterPro" id="IPR011006">
    <property type="entry name" value="CheY-like_superfamily"/>
</dbReference>
<comment type="caution">
    <text evidence="4">The sequence shown here is derived from an EMBL/GenBank/DDBJ whole genome shotgun (WGS) entry which is preliminary data.</text>
</comment>
<dbReference type="Pfam" id="PF00072">
    <property type="entry name" value="Response_reg"/>
    <property type="match status" value="1"/>
</dbReference>
<proteinExistence type="predicted"/>
<sequence length="251" mass="28825">MMHIDILIIEDELPARRKLLRYLGQLQDDIQVLAECATVDEAISFFEDGGKVDLIISDISLQDGNAFDIYQEIALKSPIIFTTAYNTFMLEAFESNGIDYLLKPFTFDRFEKAWRKFLLFRNQPPNILTSPTEPSSSQVYKNRFIINTAKDSYFLEVDSIAYFLAEEGIVRAIEMNGKSHLMGISTLKEIEENVSPTQFFRINRSELVHKKAIVRMERYGKNNLAIQVSGQDKKLITSQSATADFRAWVQK</sequence>
<dbReference type="InterPro" id="IPR001789">
    <property type="entry name" value="Sig_transdc_resp-reg_receiver"/>
</dbReference>
<feature type="modified residue" description="4-aspartylphosphate" evidence="1">
    <location>
        <position position="58"/>
    </location>
</feature>
<dbReference type="InterPro" id="IPR046947">
    <property type="entry name" value="LytR-like"/>
</dbReference>
<dbReference type="Gene3D" id="3.40.50.2300">
    <property type="match status" value="1"/>
</dbReference>
<dbReference type="SUPFAM" id="SSF52172">
    <property type="entry name" value="CheY-like"/>
    <property type="match status" value="1"/>
</dbReference>
<dbReference type="Gene3D" id="2.40.50.1020">
    <property type="entry name" value="LytTr DNA-binding domain"/>
    <property type="match status" value="1"/>
</dbReference>
<dbReference type="PROSITE" id="PS50110">
    <property type="entry name" value="RESPONSE_REGULATORY"/>
    <property type="match status" value="1"/>
</dbReference>
<dbReference type="Pfam" id="PF04397">
    <property type="entry name" value="LytTR"/>
    <property type="match status" value="1"/>
</dbReference>
<evidence type="ECO:0000313" key="5">
    <source>
        <dbReference type="Proteomes" id="UP001165488"/>
    </source>
</evidence>
<evidence type="ECO:0000256" key="1">
    <source>
        <dbReference type="PROSITE-ProRule" id="PRU00169"/>
    </source>
</evidence>
<evidence type="ECO:0000313" key="4">
    <source>
        <dbReference type="EMBL" id="MCH7398901.1"/>
    </source>
</evidence>
<dbReference type="Proteomes" id="UP001165488">
    <property type="component" value="Unassembled WGS sequence"/>
</dbReference>
<dbReference type="SMART" id="SM00448">
    <property type="entry name" value="REC"/>
    <property type="match status" value="1"/>
</dbReference>
<dbReference type="GO" id="GO:0003677">
    <property type="term" value="F:DNA binding"/>
    <property type="evidence" value="ECO:0007669"/>
    <property type="project" value="UniProtKB-KW"/>
</dbReference>
<feature type="domain" description="Response regulatory" evidence="2">
    <location>
        <begin position="5"/>
        <end position="118"/>
    </location>
</feature>
<organism evidence="4 5">
    <name type="scientific">Belliella calami</name>
    <dbReference type="NCBI Taxonomy" id="2923436"/>
    <lineage>
        <taxon>Bacteria</taxon>
        <taxon>Pseudomonadati</taxon>
        <taxon>Bacteroidota</taxon>
        <taxon>Cytophagia</taxon>
        <taxon>Cytophagales</taxon>
        <taxon>Cyclobacteriaceae</taxon>
        <taxon>Belliella</taxon>
    </lineage>
</organism>
<evidence type="ECO:0000259" key="3">
    <source>
        <dbReference type="PROSITE" id="PS50930"/>
    </source>
</evidence>
<feature type="domain" description="HTH LytTR-type" evidence="3">
    <location>
        <begin position="144"/>
        <end position="251"/>
    </location>
</feature>
<name>A0ABS9UQJ5_9BACT</name>
<dbReference type="EMBL" id="JAKZGS010000010">
    <property type="protein sequence ID" value="MCH7398901.1"/>
    <property type="molecule type" value="Genomic_DNA"/>
</dbReference>
<keyword evidence="5" id="KW-1185">Reference proteome</keyword>
<dbReference type="InterPro" id="IPR007492">
    <property type="entry name" value="LytTR_DNA-bd_dom"/>
</dbReference>
<accession>A0ABS9UQJ5</accession>
<dbReference type="PROSITE" id="PS50930">
    <property type="entry name" value="HTH_LYTTR"/>
    <property type="match status" value="1"/>
</dbReference>
<keyword evidence="1" id="KW-0597">Phosphoprotein</keyword>
<dbReference type="SMART" id="SM00850">
    <property type="entry name" value="LytTR"/>
    <property type="match status" value="1"/>
</dbReference>
<gene>
    <name evidence="4" type="ORF">MM236_12925</name>
</gene>
<evidence type="ECO:0000259" key="2">
    <source>
        <dbReference type="PROSITE" id="PS50110"/>
    </source>
</evidence>
<reference evidence="4" key="1">
    <citation type="submission" date="2022-03" db="EMBL/GenBank/DDBJ databases">
        <title>De novo assembled genomes of Belliella spp. (Cyclobacteriaceae) strains.</title>
        <authorList>
            <person name="Szabo A."/>
            <person name="Korponai K."/>
            <person name="Felfoldi T."/>
        </authorList>
    </citation>
    <scope>NUCLEOTIDE SEQUENCE</scope>
    <source>
        <strain evidence="4">DSM 107340</strain>
    </source>
</reference>
<protein>
    <submittedName>
        <fullName evidence="4">LytTR family DNA-binding domain-containing protein</fullName>
    </submittedName>
</protein>
<dbReference type="PANTHER" id="PTHR37299:SF1">
    <property type="entry name" value="STAGE 0 SPORULATION PROTEIN A HOMOLOG"/>
    <property type="match status" value="1"/>
</dbReference>
<keyword evidence="4" id="KW-0238">DNA-binding</keyword>
<dbReference type="PANTHER" id="PTHR37299">
    <property type="entry name" value="TRANSCRIPTIONAL REGULATOR-RELATED"/>
    <property type="match status" value="1"/>
</dbReference>
<dbReference type="RefSeq" id="WP_241275399.1">
    <property type="nucleotide sequence ID" value="NZ_JAKZGS010000010.1"/>
</dbReference>